<dbReference type="CDD" id="cd11656">
    <property type="entry name" value="FBX4_GTPase_like"/>
    <property type="match status" value="1"/>
</dbReference>
<keyword evidence="2" id="KW-1185">Reference proteome</keyword>
<dbReference type="Gene3D" id="3.40.50.300">
    <property type="entry name" value="P-loop containing nucleotide triphosphate hydrolases"/>
    <property type="match status" value="1"/>
</dbReference>
<proteinExistence type="predicted"/>
<evidence type="ECO:0000313" key="2">
    <source>
        <dbReference type="Proteomes" id="UP000031443"/>
    </source>
</evidence>
<reference evidence="2" key="1">
    <citation type="journal article" date="2013" name="Nat. Genet.">
        <title>The draft genomes of soft-shell turtle and green sea turtle yield insights into the development and evolution of the turtle-specific body plan.</title>
        <authorList>
            <person name="Wang Z."/>
            <person name="Pascual-Anaya J."/>
            <person name="Zadissa A."/>
            <person name="Li W."/>
            <person name="Niimura Y."/>
            <person name="Huang Z."/>
            <person name="Li C."/>
            <person name="White S."/>
            <person name="Xiong Z."/>
            <person name="Fang D."/>
            <person name="Wang B."/>
            <person name="Ming Y."/>
            <person name="Chen Y."/>
            <person name="Zheng Y."/>
            <person name="Kuraku S."/>
            <person name="Pignatelli M."/>
            <person name="Herrero J."/>
            <person name="Beal K."/>
            <person name="Nozawa M."/>
            <person name="Li Q."/>
            <person name="Wang J."/>
            <person name="Zhang H."/>
            <person name="Yu L."/>
            <person name="Shigenobu S."/>
            <person name="Wang J."/>
            <person name="Liu J."/>
            <person name="Flicek P."/>
            <person name="Searle S."/>
            <person name="Wang J."/>
            <person name="Kuratani S."/>
            <person name="Yin Y."/>
            <person name="Aken B."/>
            <person name="Zhang G."/>
            <person name="Irie N."/>
        </authorList>
    </citation>
    <scope>NUCLEOTIDE SEQUENCE [LARGE SCALE GENOMIC DNA]</scope>
</reference>
<dbReference type="GO" id="GO:0000423">
    <property type="term" value="P:mitophagy"/>
    <property type="evidence" value="ECO:0007669"/>
    <property type="project" value="InterPro"/>
</dbReference>
<dbReference type="AlphaFoldDB" id="M7CMR1"/>
<dbReference type="Pfam" id="PF17716">
    <property type="entry name" value="RIMC1"/>
    <property type="match status" value="1"/>
</dbReference>
<dbReference type="CDD" id="cd22085">
    <property type="entry name" value="F-box_FBXO4"/>
    <property type="match status" value="1"/>
</dbReference>
<gene>
    <name evidence="1" type="ORF">UY3_00184</name>
</gene>
<dbReference type="EMBL" id="KB470079">
    <property type="protein sequence ID" value="EMP42547.1"/>
    <property type="molecule type" value="Genomic_DNA"/>
</dbReference>
<protein>
    <submittedName>
        <fullName evidence="1">F-box only protein 4</fullName>
    </submittedName>
</protein>
<organism evidence="1 2">
    <name type="scientific">Chelonia mydas</name>
    <name type="common">Green sea-turtle</name>
    <name type="synonym">Chelonia agassizi</name>
    <dbReference type="NCBI Taxonomy" id="8469"/>
    <lineage>
        <taxon>Eukaryota</taxon>
        <taxon>Metazoa</taxon>
        <taxon>Chordata</taxon>
        <taxon>Craniata</taxon>
        <taxon>Vertebrata</taxon>
        <taxon>Euteleostomi</taxon>
        <taxon>Archelosauria</taxon>
        <taxon>Testudinata</taxon>
        <taxon>Testudines</taxon>
        <taxon>Cryptodira</taxon>
        <taxon>Durocryptodira</taxon>
        <taxon>Americhelydia</taxon>
        <taxon>Chelonioidea</taxon>
        <taxon>Cheloniidae</taxon>
        <taxon>Chelonia</taxon>
    </lineage>
</organism>
<dbReference type="PANTHER" id="PTHR28494">
    <property type="entry name" value="UPF0600 PROTEIN C5ORF51"/>
    <property type="match status" value="1"/>
</dbReference>
<evidence type="ECO:0000313" key="1">
    <source>
        <dbReference type="EMBL" id="EMP42547.1"/>
    </source>
</evidence>
<dbReference type="PANTHER" id="PTHR28494:SF1">
    <property type="entry name" value="RAB7A-INTERACTING MON1-CCZ1 COMPLEX SUBUNIT 1"/>
    <property type="match status" value="1"/>
</dbReference>
<dbReference type="SUPFAM" id="SSF81383">
    <property type="entry name" value="F-box domain"/>
    <property type="match status" value="1"/>
</dbReference>
<dbReference type="Proteomes" id="UP000031443">
    <property type="component" value="Unassembled WGS sequence"/>
</dbReference>
<name>M7CMR1_CHEMY</name>
<dbReference type="eggNOG" id="ENOG502QUXD">
    <property type="taxonomic scope" value="Eukaryota"/>
</dbReference>
<dbReference type="InterPro" id="IPR037657">
    <property type="entry name" value="RIMC1"/>
</dbReference>
<dbReference type="STRING" id="8469.M7CMR1"/>
<accession>M7CMR1</accession>
<sequence length="531" mass="60304">MAAAVVVALRQRLAGLGRRLDRLRGAGGDDAFLVKGAISLEKLKDLCKEDKEIVNPSNLLQLYTQIVLDITYFEENQLVDEDFPEDSSSQRVKELISILSEPEVLVKESNMHQDCLNDGIHYLLKMLRFRYPPRLNDVSFQDKDTARLLSEGIFSDTHVLAMMYIGEMCYWGLKHCGEEKPGPHEMDSESNTELYCSLHSAVLDFREIDVQLYIMSFLSPQDLCHLGSTNQYWSLAVRDPLLWRYFLLRDLPSWSSVDWKSLPDVEIFNKSFSELNNNALYDYMTIYKKSCPPNRHLKSSRHTYGAVTSFLQSLVTQAEPRFALFGPGLEELDESLVRRMMTCPDILPVAGLPQRQIHGIGSGVSFQFNNHQNFNILTLYSTTSVERKRARTEQTVTVNKMFYQENSIGGNQQAVHYSVIAQVKKVCEVVDGFIYVANAEAHKKHDRQDEFAHILAMIDPTLGPPNRPVLILSCTSEVGIKRIPCVYMAHQLQLNLLSQPWMVQDSVAATLSGLLNGIEWILGEVECKNAQ</sequence>
<dbReference type="Gene3D" id="1.20.1280.50">
    <property type="match status" value="1"/>
</dbReference>
<dbReference type="InterPro" id="IPR036047">
    <property type="entry name" value="F-box-like_dom_sf"/>
</dbReference>
<dbReference type="InterPro" id="IPR027417">
    <property type="entry name" value="P-loop_NTPase"/>
</dbReference>